<name>A0ABX5X1P3_9GAMM</name>
<accession>A0ABX5X1P3</accession>
<dbReference type="InterPro" id="IPR019027">
    <property type="entry name" value="Pilus_biogenesis_CpaD-related"/>
</dbReference>
<keyword evidence="1" id="KW-0732">Signal</keyword>
<evidence type="ECO:0000256" key="1">
    <source>
        <dbReference type="SAM" id="SignalP"/>
    </source>
</evidence>
<evidence type="ECO:0000313" key="3">
    <source>
        <dbReference type="Proteomes" id="UP000315947"/>
    </source>
</evidence>
<feature type="signal peptide" evidence="1">
    <location>
        <begin position="1"/>
        <end position="15"/>
    </location>
</feature>
<keyword evidence="3" id="KW-1185">Reference proteome</keyword>
<dbReference type="EMBL" id="CP041614">
    <property type="protein sequence ID" value="QDO85250.1"/>
    <property type="molecule type" value="Genomic_DNA"/>
</dbReference>
<sequence length="208" mass="22724">MRLIILLLLSSLLLACSGDPIKRQPDIAIEAVTHVFSLRLIAETLDSEDRAALEEFLLRQGDPANLRVRIETHSSRGEKVLNSVQELLHRRNIYPSQIRTLRRESASTSEDLTLVVESYRTLVRHCDAGKEPKTILNSFKRSANFGCANASALAQMVANPRDLVVGETLSATEGRKAVSTLEAYYAQPNAPLRESSPISGALSGGSGN</sequence>
<dbReference type="PROSITE" id="PS51257">
    <property type="entry name" value="PROKAR_LIPOPROTEIN"/>
    <property type="match status" value="1"/>
</dbReference>
<feature type="chain" id="PRO_5047269987" description="Pilus assembly protein CpaD" evidence="1">
    <location>
        <begin position="16"/>
        <end position="208"/>
    </location>
</feature>
<evidence type="ECO:0008006" key="4">
    <source>
        <dbReference type="Google" id="ProtNLM"/>
    </source>
</evidence>
<evidence type="ECO:0000313" key="2">
    <source>
        <dbReference type="EMBL" id="QDO85250.1"/>
    </source>
</evidence>
<gene>
    <name evidence="2" type="ORF">FM037_20900</name>
</gene>
<reference evidence="2 3" key="1">
    <citation type="submission" date="2019-07" db="EMBL/GenBank/DDBJ databases">
        <title>Shewanella sp. YLB-06 whole genomic sequence.</title>
        <authorList>
            <person name="Yu L."/>
        </authorList>
    </citation>
    <scope>NUCLEOTIDE SEQUENCE [LARGE SCALE GENOMIC DNA]</scope>
    <source>
        <strain evidence="2 3">YLB-06</strain>
    </source>
</reference>
<organism evidence="2 3">
    <name type="scientific">Shewanella psychropiezotolerans</name>
    <dbReference type="NCBI Taxonomy" id="2593655"/>
    <lineage>
        <taxon>Bacteria</taxon>
        <taxon>Pseudomonadati</taxon>
        <taxon>Pseudomonadota</taxon>
        <taxon>Gammaproteobacteria</taxon>
        <taxon>Alteromonadales</taxon>
        <taxon>Shewanellaceae</taxon>
        <taxon>Shewanella</taxon>
    </lineage>
</organism>
<proteinExistence type="predicted"/>
<dbReference type="Pfam" id="PF09476">
    <property type="entry name" value="Pilus_CpaD"/>
    <property type="match status" value="1"/>
</dbReference>
<dbReference type="Proteomes" id="UP000315947">
    <property type="component" value="Chromosome"/>
</dbReference>
<protein>
    <recommendedName>
        <fullName evidence="4">Pilus assembly protein CpaD</fullName>
    </recommendedName>
</protein>
<dbReference type="RefSeq" id="WP_144047595.1">
    <property type="nucleotide sequence ID" value="NZ_CP041614.1"/>
</dbReference>